<gene>
    <name evidence="1" type="ORF">HMPREF0973_02075</name>
</gene>
<evidence type="ECO:0008006" key="3">
    <source>
        <dbReference type="Google" id="ProtNLM"/>
    </source>
</evidence>
<dbReference type="STRING" id="649761.HMPREF0973_02075"/>
<dbReference type="GO" id="GO:0006261">
    <property type="term" value="P:DNA-templated DNA replication"/>
    <property type="evidence" value="ECO:0007669"/>
    <property type="project" value="TreeGrafter"/>
</dbReference>
<dbReference type="PANTHER" id="PTHR11669">
    <property type="entry name" value="REPLICATION FACTOR C / DNA POLYMERASE III GAMMA-TAU SUBUNIT"/>
    <property type="match status" value="1"/>
</dbReference>
<dbReference type="Proteomes" id="UP000003327">
    <property type="component" value="Unassembled WGS sequence"/>
</dbReference>
<dbReference type="EMBL" id="ACVA01000048">
    <property type="protein sequence ID" value="EEX18013.1"/>
    <property type="molecule type" value="Genomic_DNA"/>
</dbReference>
<dbReference type="InterPro" id="IPR027417">
    <property type="entry name" value="P-loop_NTPase"/>
</dbReference>
<evidence type="ECO:0000313" key="1">
    <source>
        <dbReference type="EMBL" id="EEX18013.1"/>
    </source>
</evidence>
<dbReference type="AlphaFoldDB" id="C9MR40"/>
<proteinExistence type="predicted"/>
<dbReference type="HOGENOM" id="CLU_006229_4_2_10"/>
<dbReference type="InterPro" id="IPR050238">
    <property type="entry name" value="DNA_Rep/Repair_Clamp_Loader"/>
</dbReference>
<dbReference type="eggNOG" id="COG0470">
    <property type="taxonomic scope" value="Bacteria"/>
</dbReference>
<protein>
    <recommendedName>
        <fullName evidence="3">DNA polymerase III, delta' subunit</fullName>
    </recommendedName>
</protein>
<dbReference type="Gene3D" id="3.40.50.300">
    <property type="entry name" value="P-loop containing nucleotide triphosphate hydrolases"/>
    <property type="match status" value="1"/>
</dbReference>
<keyword evidence="2" id="KW-1185">Reference proteome</keyword>
<comment type="caution">
    <text evidence="1">The sequence shown here is derived from an EMBL/GenBank/DDBJ whole genome shotgun (WGS) entry which is preliminary data.</text>
</comment>
<dbReference type="Pfam" id="PF13177">
    <property type="entry name" value="DNA_pol3_delta2"/>
    <property type="match status" value="1"/>
</dbReference>
<evidence type="ECO:0000313" key="2">
    <source>
        <dbReference type="Proteomes" id="UP000003327"/>
    </source>
</evidence>
<dbReference type="SUPFAM" id="SSF52540">
    <property type="entry name" value="P-loop containing nucleoside triphosphate hydrolases"/>
    <property type="match status" value="1"/>
</dbReference>
<name>C9MR40_9BACT</name>
<reference evidence="1 2" key="1">
    <citation type="submission" date="2009-09" db="EMBL/GenBank/DDBJ databases">
        <authorList>
            <person name="Weinstock G."/>
            <person name="Sodergren E."/>
            <person name="Clifton S."/>
            <person name="Fulton L."/>
            <person name="Fulton B."/>
            <person name="Courtney L."/>
            <person name="Fronick C."/>
            <person name="Harrison M."/>
            <person name="Strong C."/>
            <person name="Farmer C."/>
            <person name="Delahaunty K."/>
            <person name="Markovic C."/>
            <person name="Hall O."/>
            <person name="Minx P."/>
            <person name="Tomlinson C."/>
            <person name="Mitreva M."/>
            <person name="Nelson J."/>
            <person name="Hou S."/>
            <person name="Wollam A."/>
            <person name="Pepin K.H."/>
            <person name="Johnson M."/>
            <person name="Bhonagiri V."/>
            <person name="Nash W.E."/>
            <person name="Warren W."/>
            <person name="Chinwalla A."/>
            <person name="Mardis E.R."/>
            <person name="Wilson R.K."/>
        </authorList>
    </citation>
    <scope>NUCLEOTIDE SEQUENCE [LARGE SCALE GENOMIC DNA]</scope>
    <source>
        <strain evidence="1 2">F0319</strain>
    </source>
</reference>
<sequence length="421" mass="48561">MYLALSLSQSYHSLQWYQSGQPALEIKLISITEHQATKDKERMNFSDVIGQEATKQRLLQMIKEDRVPHAMLFCGPEGVGKMALAMAFANYLLAGDEVDNTESPLISNAIAMLRKWEHPDLHFSFPTIKLPSMSGDHQPVSSDFAKEWHELIMCGAYFTMNQWMKQMGATTQQAIITGAESDELSRVLSLKSSQGGYKVSIIWRPERMNLTSANKLLKLLEEPPQGTIFLMVCEEPEKLLETIISRTQRIDVKRIDDNAIEQALIHQRGIEPDAAKRIAHIAHGSWLKALETLDTSNENREFLNMFQMLMRLCYLRNVKDLKRWSEVVAGYGREKERRMLVYFQQQVRENFIFNFRNAELNYMTLEEENFAKNFARFINEANVIEINELFERANRDIGQNANAKVVFYDVALKLIVLLLKK</sequence>
<accession>C9MR40</accession>
<organism evidence="1 2">
    <name type="scientific">Prevotella veroralis F0319</name>
    <dbReference type="NCBI Taxonomy" id="649761"/>
    <lineage>
        <taxon>Bacteria</taxon>
        <taxon>Pseudomonadati</taxon>
        <taxon>Bacteroidota</taxon>
        <taxon>Bacteroidia</taxon>
        <taxon>Bacteroidales</taxon>
        <taxon>Prevotellaceae</taxon>
        <taxon>Prevotella</taxon>
    </lineage>
</organism>
<dbReference type="PANTHER" id="PTHR11669:SF8">
    <property type="entry name" value="DNA POLYMERASE III SUBUNIT DELTA"/>
    <property type="match status" value="1"/>
</dbReference>